<dbReference type="GO" id="GO:0005345">
    <property type="term" value="F:purine nucleobase transmembrane transporter activity"/>
    <property type="evidence" value="ECO:0007669"/>
    <property type="project" value="UniProtKB-ARBA"/>
</dbReference>
<dbReference type="InterPro" id="IPR030182">
    <property type="entry name" value="PUP_plant"/>
</dbReference>
<proteinExistence type="inferred from homology"/>
<evidence type="ECO:0000256" key="6">
    <source>
        <dbReference type="ARBA" id="ARBA00023136"/>
    </source>
</evidence>
<dbReference type="AlphaFoldDB" id="A0AAW2P9C0"/>
<evidence type="ECO:0000256" key="2">
    <source>
        <dbReference type="ARBA" id="ARBA00006213"/>
    </source>
</evidence>
<reference evidence="8" key="2">
    <citation type="journal article" date="2024" name="Plant">
        <title>Genomic evolution and insights into agronomic trait innovations of Sesamum species.</title>
        <authorList>
            <person name="Miao H."/>
            <person name="Wang L."/>
            <person name="Qu L."/>
            <person name="Liu H."/>
            <person name="Sun Y."/>
            <person name="Le M."/>
            <person name="Wang Q."/>
            <person name="Wei S."/>
            <person name="Zheng Y."/>
            <person name="Lin W."/>
            <person name="Duan Y."/>
            <person name="Cao H."/>
            <person name="Xiong S."/>
            <person name="Wang X."/>
            <person name="Wei L."/>
            <person name="Li C."/>
            <person name="Ma Q."/>
            <person name="Ju M."/>
            <person name="Zhao R."/>
            <person name="Li G."/>
            <person name="Mu C."/>
            <person name="Tian Q."/>
            <person name="Mei H."/>
            <person name="Zhang T."/>
            <person name="Gao T."/>
            <person name="Zhang H."/>
        </authorList>
    </citation>
    <scope>NUCLEOTIDE SEQUENCE</scope>
    <source>
        <strain evidence="8">KEN8</strain>
    </source>
</reference>
<feature type="transmembrane region" description="Helical" evidence="7">
    <location>
        <begin position="72"/>
        <end position="90"/>
    </location>
</feature>
<organism evidence="8">
    <name type="scientific">Sesamum calycinum</name>
    <dbReference type="NCBI Taxonomy" id="2727403"/>
    <lineage>
        <taxon>Eukaryota</taxon>
        <taxon>Viridiplantae</taxon>
        <taxon>Streptophyta</taxon>
        <taxon>Embryophyta</taxon>
        <taxon>Tracheophyta</taxon>
        <taxon>Spermatophyta</taxon>
        <taxon>Magnoliopsida</taxon>
        <taxon>eudicotyledons</taxon>
        <taxon>Gunneridae</taxon>
        <taxon>Pentapetalae</taxon>
        <taxon>asterids</taxon>
        <taxon>lamiids</taxon>
        <taxon>Lamiales</taxon>
        <taxon>Pedaliaceae</taxon>
        <taxon>Sesamum</taxon>
    </lineage>
</organism>
<reference evidence="8" key="1">
    <citation type="submission" date="2020-06" db="EMBL/GenBank/DDBJ databases">
        <authorList>
            <person name="Li T."/>
            <person name="Hu X."/>
            <person name="Zhang T."/>
            <person name="Song X."/>
            <person name="Zhang H."/>
            <person name="Dai N."/>
            <person name="Sheng W."/>
            <person name="Hou X."/>
            <person name="Wei L."/>
        </authorList>
    </citation>
    <scope>NUCLEOTIDE SEQUENCE</scope>
    <source>
        <strain evidence="8">KEN8</strain>
        <tissue evidence="8">Leaf</tissue>
    </source>
</reference>
<evidence type="ECO:0000256" key="5">
    <source>
        <dbReference type="ARBA" id="ARBA00022989"/>
    </source>
</evidence>
<accession>A0AAW2P9C0</accession>
<protein>
    <submittedName>
        <fullName evidence="8">Purine permease 3</fullName>
    </submittedName>
</protein>
<dbReference type="PANTHER" id="PTHR31376:SF1">
    <property type="entry name" value="PURINE PERMEASE 2"/>
    <property type="match status" value="1"/>
</dbReference>
<sequence length="143" mass="15976">MTVTAALYGLILPVVEYTYKKAKQSAIEREAKGFGPGEARYYIVVGWSAIVWQDFFLGAIGVIFYSSLLLSSILISVLLPAIEVLSVIFYHENVQVEKGVSLFLSLWGFISYFFGEIKTSKKEQMKLKNITTTTDGDDQKSKA</sequence>
<evidence type="ECO:0000256" key="4">
    <source>
        <dbReference type="ARBA" id="ARBA00022692"/>
    </source>
</evidence>
<feature type="transmembrane region" description="Helical" evidence="7">
    <location>
        <begin position="96"/>
        <end position="115"/>
    </location>
</feature>
<dbReference type="GO" id="GO:0015211">
    <property type="term" value="F:purine nucleoside transmembrane transporter activity"/>
    <property type="evidence" value="ECO:0007669"/>
    <property type="project" value="InterPro"/>
</dbReference>
<evidence type="ECO:0000256" key="7">
    <source>
        <dbReference type="SAM" id="Phobius"/>
    </source>
</evidence>
<dbReference type="GO" id="GO:0016020">
    <property type="term" value="C:membrane"/>
    <property type="evidence" value="ECO:0007669"/>
    <property type="project" value="UniProtKB-SubCell"/>
</dbReference>
<evidence type="ECO:0000256" key="3">
    <source>
        <dbReference type="ARBA" id="ARBA00022448"/>
    </source>
</evidence>
<evidence type="ECO:0000313" key="8">
    <source>
        <dbReference type="EMBL" id="KAL0352409.1"/>
    </source>
</evidence>
<evidence type="ECO:0000256" key="1">
    <source>
        <dbReference type="ARBA" id="ARBA00004370"/>
    </source>
</evidence>
<feature type="transmembrane region" description="Helical" evidence="7">
    <location>
        <begin position="41"/>
        <end position="65"/>
    </location>
</feature>
<keyword evidence="5 7" id="KW-1133">Transmembrane helix</keyword>
<keyword evidence="4 7" id="KW-0812">Transmembrane</keyword>
<comment type="similarity">
    <text evidence="2">Belongs to the purine permeases (TC 2.A.7.14) family.</text>
</comment>
<gene>
    <name evidence="8" type="ORF">Scaly_1629600</name>
</gene>
<keyword evidence="3" id="KW-0813">Transport</keyword>
<comment type="subcellular location">
    <subcellularLocation>
        <location evidence="1">Membrane</location>
    </subcellularLocation>
</comment>
<dbReference type="PANTHER" id="PTHR31376">
    <property type="entry name" value="OS09G0467300 PROTEIN-RELATED"/>
    <property type="match status" value="1"/>
</dbReference>
<comment type="caution">
    <text evidence="8">The sequence shown here is derived from an EMBL/GenBank/DDBJ whole genome shotgun (WGS) entry which is preliminary data.</text>
</comment>
<dbReference type="EMBL" id="JACGWM010000009">
    <property type="protein sequence ID" value="KAL0352409.1"/>
    <property type="molecule type" value="Genomic_DNA"/>
</dbReference>
<dbReference type="Pfam" id="PF16913">
    <property type="entry name" value="PUNUT"/>
    <property type="match status" value="1"/>
</dbReference>
<name>A0AAW2P9C0_9LAMI</name>
<keyword evidence="6 7" id="KW-0472">Membrane</keyword>